<protein>
    <submittedName>
        <fullName evidence="2">Uncharacterized protein DUF3237</fullName>
    </submittedName>
</protein>
<comment type="caution">
    <text evidence="2">The sequence shown here is derived from an EMBL/GenBank/DDBJ whole genome shotgun (WGS) entry which is preliminary data.</text>
</comment>
<evidence type="ECO:0000313" key="3">
    <source>
        <dbReference type="Proteomes" id="UP000253529"/>
    </source>
</evidence>
<sequence>MAHYSEKGLTLRWGAPDLAGEGAPGAMRIVVAARPAHPSNVVTAVYTVDGGAERLARGVRLPSAPRPAGEDWFAIDLPRQAQGARVAFVPLMSCSGREADPRRGGFALAPVASAEAPAPRPARPEPAPPGPVAPSHPARFAFEPEFLFRVTAPVHPDRDPVGETPDGLRMKFLLRAGGTVRGPAVTGEIMPLGGDWMRIRPDGVGIAEINALIRPEGGGIILTEYSGVVDFGPDGYRQLAAGGGPKRAPLRFAPRYLTTEPRYRWLNRLQCFSVGEVDLERFVVEYDLYAFRTTSSDTI</sequence>
<accession>A0A366F4Z4</accession>
<keyword evidence="3" id="KW-1185">Reference proteome</keyword>
<dbReference type="AlphaFoldDB" id="A0A366F4Z4"/>
<name>A0A366F4Z4_9HYPH</name>
<evidence type="ECO:0000313" key="2">
    <source>
        <dbReference type="EMBL" id="RBP09040.1"/>
    </source>
</evidence>
<dbReference type="RefSeq" id="WP_113890900.1">
    <property type="nucleotide sequence ID" value="NZ_QNRK01000023.1"/>
</dbReference>
<organism evidence="2 3">
    <name type="scientific">Roseiarcus fermentans</name>
    <dbReference type="NCBI Taxonomy" id="1473586"/>
    <lineage>
        <taxon>Bacteria</taxon>
        <taxon>Pseudomonadati</taxon>
        <taxon>Pseudomonadota</taxon>
        <taxon>Alphaproteobacteria</taxon>
        <taxon>Hyphomicrobiales</taxon>
        <taxon>Roseiarcaceae</taxon>
        <taxon>Roseiarcus</taxon>
    </lineage>
</organism>
<proteinExistence type="predicted"/>
<evidence type="ECO:0000256" key="1">
    <source>
        <dbReference type="SAM" id="MobiDB-lite"/>
    </source>
</evidence>
<feature type="compositionally biased region" description="Pro residues" evidence="1">
    <location>
        <begin position="118"/>
        <end position="134"/>
    </location>
</feature>
<feature type="region of interest" description="Disordered" evidence="1">
    <location>
        <begin position="113"/>
        <end position="135"/>
    </location>
</feature>
<dbReference type="EMBL" id="QNRK01000023">
    <property type="protein sequence ID" value="RBP09040.1"/>
    <property type="molecule type" value="Genomic_DNA"/>
</dbReference>
<gene>
    <name evidence="2" type="ORF">DFR50_1239</name>
</gene>
<dbReference type="Gene3D" id="2.40.160.20">
    <property type="match status" value="1"/>
</dbReference>
<dbReference type="Pfam" id="PF11578">
    <property type="entry name" value="DUF3237"/>
    <property type="match status" value="1"/>
</dbReference>
<dbReference type="OrthoDB" id="5294829at2"/>
<dbReference type="Proteomes" id="UP000253529">
    <property type="component" value="Unassembled WGS sequence"/>
</dbReference>
<reference evidence="2 3" key="1">
    <citation type="submission" date="2018-06" db="EMBL/GenBank/DDBJ databases">
        <title>Genomic Encyclopedia of Type Strains, Phase IV (KMG-IV): sequencing the most valuable type-strain genomes for metagenomic binning, comparative biology and taxonomic classification.</title>
        <authorList>
            <person name="Goeker M."/>
        </authorList>
    </citation>
    <scope>NUCLEOTIDE SEQUENCE [LARGE SCALE GENOMIC DNA]</scope>
    <source>
        <strain evidence="2 3">DSM 24875</strain>
    </source>
</reference>